<feature type="region of interest" description="Disordered" evidence="2">
    <location>
        <begin position="1"/>
        <end position="61"/>
    </location>
</feature>
<sequence length="222" mass="24872">MAKERSDKSERKERKKEKSAKVDGVLKSSRKEDKVKEGRVEKEAKKDKKSHKKDAKSTHDDVSVASDFEYAPGRNVFFAHPLADKEMSSMIYQVVQSACKQKTLRRGVKEVEKALKRLPRFEGPPGSFTGISDHICILAGDVSPADVISYLPVVCEDHEVPYIYVPNRRKLGSAGATKRPTSVVLIGRNRISGQDTSVSAEYEKAYVELHAAVKLERSYYSI</sequence>
<name>A0A9P4VLA8_9PEZI</name>
<feature type="compositionally biased region" description="Basic and acidic residues" evidence="2">
    <location>
        <begin position="1"/>
        <end position="12"/>
    </location>
</feature>
<dbReference type="Pfam" id="PF01248">
    <property type="entry name" value="Ribosomal_L7Ae"/>
    <property type="match status" value="1"/>
</dbReference>
<proteinExistence type="inferred from homology"/>
<dbReference type="GO" id="GO:1990904">
    <property type="term" value="C:ribonucleoprotein complex"/>
    <property type="evidence" value="ECO:0007669"/>
    <property type="project" value="InterPro"/>
</dbReference>
<dbReference type="InterPro" id="IPR004038">
    <property type="entry name" value="Ribosomal_eL8/eL30/eS12/Gad45"/>
</dbReference>
<comment type="caution">
    <text evidence="4">The sequence shown here is derived from an EMBL/GenBank/DDBJ whole genome shotgun (WGS) entry which is preliminary data.</text>
</comment>
<evidence type="ECO:0000313" key="4">
    <source>
        <dbReference type="EMBL" id="KAF2835348.1"/>
    </source>
</evidence>
<dbReference type="GO" id="GO:0042254">
    <property type="term" value="P:ribosome biogenesis"/>
    <property type="evidence" value="ECO:0007669"/>
    <property type="project" value="InterPro"/>
</dbReference>
<dbReference type="OrthoDB" id="5364946at2759"/>
<keyword evidence="5" id="KW-1185">Reference proteome</keyword>
<evidence type="ECO:0000256" key="1">
    <source>
        <dbReference type="ARBA" id="ARBA00007337"/>
    </source>
</evidence>
<gene>
    <name evidence="4" type="ORF">M501DRAFT_942205</name>
</gene>
<feature type="domain" description="Ribosomal protein eL8/eL30/eS12/Gadd45" evidence="3">
    <location>
        <begin position="134"/>
        <end position="188"/>
    </location>
</feature>
<dbReference type="PROSITE" id="PS01082">
    <property type="entry name" value="RIBOSOMAL_L7AE"/>
    <property type="match status" value="1"/>
</dbReference>
<accession>A0A9P4VLA8</accession>
<evidence type="ECO:0000313" key="5">
    <source>
        <dbReference type="Proteomes" id="UP000799429"/>
    </source>
</evidence>
<dbReference type="Gene3D" id="3.30.1330.30">
    <property type="match status" value="1"/>
</dbReference>
<organism evidence="4 5">
    <name type="scientific">Patellaria atrata CBS 101060</name>
    <dbReference type="NCBI Taxonomy" id="1346257"/>
    <lineage>
        <taxon>Eukaryota</taxon>
        <taxon>Fungi</taxon>
        <taxon>Dikarya</taxon>
        <taxon>Ascomycota</taxon>
        <taxon>Pezizomycotina</taxon>
        <taxon>Dothideomycetes</taxon>
        <taxon>Dothideomycetes incertae sedis</taxon>
        <taxon>Patellariales</taxon>
        <taxon>Patellariaceae</taxon>
        <taxon>Patellaria</taxon>
    </lineage>
</organism>
<feature type="compositionally biased region" description="Basic and acidic residues" evidence="2">
    <location>
        <begin position="29"/>
        <end position="46"/>
    </location>
</feature>
<protein>
    <submittedName>
        <fullName evidence="4">L30e-like protein</fullName>
    </submittedName>
</protein>
<dbReference type="InterPro" id="IPR004037">
    <property type="entry name" value="Ribosomal_eL8-like_CS"/>
</dbReference>
<dbReference type="Proteomes" id="UP000799429">
    <property type="component" value="Unassembled WGS sequence"/>
</dbReference>
<evidence type="ECO:0000256" key="2">
    <source>
        <dbReference type="SAM" id="MobiDB-lite"/>
    </source>
</evidence>
<dbReference type="AlphaFoldDB" id="A0A9P4VLA8"/>
<comment type="similarity">
    <text evidence="1">Belongs to the eukaryotic ribosomal protein eL8 family.</text>
</comment>
<dbReference type="EMBL" id="MU006109">
    <property type="protein sequence ID" value="KAF2835348.1"/>
    <property type="molecule type" value="Genomic_DNA"/>
</dbReference>
<dbReference type="SUPFAM" id="SSF55315">
    <property type="entry name" value="L30e-like"/>
    <property type="match status" value="1"/>
</dbReference>
<dbReference type="InterPro" id="IPR029064">
    <property type="entry name" value="Ribosomal_eL30-like_sf"/>
</dbReference>
<reference evidence="4" key="1">
    <citation type="journal article" date="2020" name="Stud. Mycol.">
        <title>101 Dothideomycetes genomes: a test case for predicting lifestyles and emergence of pathogens.</title>
        <authorList>
            <person name="Haridas S."/>
            <person name="Albert R."/>
            <person name="Binder M."/>
            <person name="Bloem J."/>
            <person name="Labutti K."/>
            <person name="Salamov A."/>
            <person name="Andreopoulos B."/>
            <person name="Baker S."/>
            <person name="Barry K."/>
            <person name="Bills G."/>
            <person name="Bluhm B."/>
            <person name="Cannon C."/>
            <person name="Castanera R."/>
            <person name="Culley D."/>
            <person name="Daum C."/>
            <person name="Ezra D."/>
            <person name="Gonzalez J."/>
            <person name="Henrissat B."/>
            <person name="Kuo A."/>
            <person name="Liang C."/>
            <person name="Lipzen A."/>
            <person name="Lutzoni F."/>
            <person name="Magnuson J."/>
            <person name="Mondo S."/>
            <person name="Nolan M."/>
            <person name="Ohm R."/>
            <person name="Pangilinan J."/>
            <person name="Park H.-J."/>
            <person name="Ramirez L."/>
            <person name="Alfaro M."/>
            <person name="Sun H."/>
            <person name="Tritt A."/>
            <person name="Yoshinaga Y."/>
            <person name="Zwiers L.-H."/>
            <person name="Turgeon B."/>
            <person name="Goodwin S."/>
            <person name="Spatafora J."/>
            <person name="Crous P."/>
            <person name="Grigoriev I."/>
        </authorList>
    </citation>
    <scope>NUCLEOTIDE SEQUENCE</scope>
    <source>
        <strain evidence="4">CBS 101060</strain>
    </source>
</reference>
<evidence type="ECO:0000259" key="3">
    <source>
        <dbReference type="Pfam" id="PF01248"/>
    </source>
</evidence>